<keyword evidence="6 7" id="KW-0742">SOS response</keyword>
<dbReference type="NCBIfam" id="TIGR00194">
    <property type="entry name" value="uvrC"/>
    <property type="match status" value="1"/>
</dbReference>
<evidence type="ECO:0000256" key="5">
    <source>
        <dbReference type="ARBA" id="ARBA00023204"/>
    </source>
</evidence>
<dbReference type="InterPro" id="IPR000305">
    <property type="entry name" value="GIY-YIG_endonuc"/>
</dbReference>
<evidence type="ECO:0000256" key="6">
    <source>
        <dbReference type="ARBA" id="ARBA00023236"/>
    </source>
</evidence>
<evidence type="ECO:0000313" key="12">
    <source>
        <dbReference type="Proteomes" id="UP001293791"/>
    </source>
</evidence>
<keyword evidence="1 7" id="KW-0963">Cytoplasm</keyword>
<dbReference type="PANTHER" id="PTHR30562">
    <property type="entry name" value="UVRC/OXIDOREDUCTASE"/>
    <property type="match status" value="1"/>
</dbReference>
<proteinExistence type="inferred from homology"/>
<dbReference type="PROSITE" id="PS50165">
    <property type="entry name" value="UVRC"/>
    <property type="match status" value="1"/>
</dbReference>
<name>A0ABU5L7P9_9RICK</name>
<dbReference type="InterPro" id="IPR001943">
    <property type="entry name" value="UVR_dom"/>
</dbReference>
<evidence type="ECO:0000313" key="11">
    <source>
        <dbReference type="EMBL" id="MDZ5762150.1"/>
    </source>
</evidence>
<evidence type="ECO:0000256" key="2">
    <source>
        <dbReference type="ARBA" id="ARBA00022763"/>
    </source>
</evidence>
<comment type="function">
    <text evidence="7">The UvrABC repair system catalyzes the recognition and processing of DNA lesions. UvrC both incises the 5' and 3' sides of the lesion. The N-terminal half is responsible for the 3' incision and the C-terminal half is responsible for the 5' incision.</text>
</comment>
<reference evidence="11 12" key="1">
    <citation type="submission" date="2023-02" db="EMBL/GenBank/DDBJ databases">
        <title>Host association and intracellularity evolved multiple times independently in the Rickettsiales.</title>
        <authorList>
            <person name="Castelli M."/>
            <person name="Nardi T."/>
            <person name="Gammuto L."/>
            <person name="Bellinzona G."/>
            <person name="Sabaneyeva E."/>
            <person name="Potekhin A."/>
            <person name="Serra V."/>
            <person name="Petroni G."/>
            <person name="Sassera D."/>
        </authorList>
    </citation>
    <scope>NUCLEOTIDE SEQUENCE [LARGE SCALE GENOMIC DNA]</scope>
    <source>
        <strain evidence="11 12">BOD18</strain>
    </source>
</reference>
<organism evidence="11 12">
    <name type="scientific">Candidatus Cyrtobacter comes</name>
    <dbReference type="NCBI Taxonomy" id="675776"/>
    <lineage>
        <taxon>Bacteria</taxon>
        <taxon>Pseudomonadati</taxon>
        <taxon>Pseudomonadota</taxon>
        <taxon>Alphaproteobacteria</taxon>
        <taxon>Rickettsiales</taxon>
        <taxon>Candidatus Midichloriaceae</taxon>
        <taxon>Candidatus Cyrtobacter</taxon>
    </lineage>
</organism>
<dbReference type="Gene3D" id="3.30.420.340">
    <property type="entry name" value="UvrC, RNAse H endonuclease domain"/>
    <property type="match status" value="1"/>
</dbReference>
<accession>A0ABU5L7P9</accession>
<evidence type="ECO:0000256" key="3">
    <source>
        <dbReference type="ARBA" id="ARBA00022769"/>
    </source>
</evidence>
<keyword evidence="2 7" id="KW-0227">DNA damage</keyword>
<dbReference type="Proteomes" id="UP001293791">
    <property type="component" value="Unassembled WGS sequence"/>
</dbReference>
<dbReference type="InterPro" id="IPR038476">
    <property type="entry name" value="UvrC_RNase_H_dom_sf"/>
</dbReference>
<sequence length="607" mass="69179">MGTTYDIVRGISVLKEARAPYASGVYKMLSAEGEVIYVGKAKVLQKRITQYINTEKMPNRLKIMVSLIRHIEFFVTNSEIDALILEAKLIRDIKPKYNVLLKDDKSFPYIAIDTSHPFPRILKYRGGRQKNLELFGPFISSFHLEEVVVLLQKLFLLRTCSDSYFKNRTRPCMLYQIKKCSGPCVGNVDLNRYNDSVKAAMNVLTGSTKSIQAELLKKMEKASLDLEFERAAVLRDEVAALRKISDRISVKGGDCHIFALYQGEGRGCLQFTEIISSRIHDCHNMYFENSIEYSELSSIIINFYKSNIKKIDNIFISSYFEADIEKEFDVLATVLKGVLGKNCKIRPLSEIQDGDLIELVKNNVKNSLALKKGAANELENIEKLRRLLQIPGEVRRIEIYDNSHIFGSSAVGCMVVASQNGFEKAEYRVFKIGSTDSGDDIKMMKEVIKRRFNKDWALPQLIIIDGGITQLNAAYAILQEIGIQTSIIGIAKGKKRNAGEEKIVLIDGSEIKLSKRDSLLFYLQRLRDEAHRFAITTHRKIRDKKFISSEFEEIEFIGEKRKKILQSLYGSPKRMLGMSLNELENIPSFGKGFAKKLYVYLQQKKDI</sequence>
<evidence type="ECO:0000256" key="1">
    <source>
        <dbReference type="ARBA" id="ARBA00022490"/>
    </source>
</evidence>
<dbReference type="InterPro" id="IPR004791">
    <property type="entry name" value="UvrC"/>
</dbReference>
<dbReference type="EMBL" id="JARGYT010000023">
    <property type="protein sequence ID" value="MDZ5762150.1"/>
    <property type="molecule type" value="Genomic_DNA"/>
</dbReference>
<dbReference type="HAMAP" id="MF_00203">
    <property type="entry name" value="UvrC"/>
    <property type="match status" value="1"/>
</dbReference>
<dbReference type="PROSITE" id="PS50151">
    <property type="entry name" value="UVR"/>
    <property type="match status" value="1"/>
</dbReference>
<dbReference type="SMART" id="SM00465">
    <property type="entry name" value="GIYc"/>
    <property type="match status" value="1"/>
</dbReference>
<dbReference type="SUPFAM" id="SSF82771">
    <property type="entry name" value="GIY-YIG endonuclease"/>
    <property type="match status" value="1"/>
</dbReference>
<comment type="subcellular location">
    <subcellularLocation>
        <location evidence="7">Cytoplasm</location>
    </subcellularLocation>
</comment>
<evidence type="ECO:0000256" key="7">
    <source>
        <dbReference type="HAMAP-Rule" id="MF_00203"/>
    </source>
</evidence>
<evidence type="ECO:0000256" key="4">
    <source>
        <dbReference type="ARBA" id="ARBA00022881"/>
    </source>
</evidence>
<dbReference type="SUPFAM" id="SSF46600">
    <property type="entry name" value="C-terminal UvrC-binding domain of UvrB"/>
    <property type="match status" value="1"/>
</dbReference>
<dbReference type="InterPro" id="IPR001162">
    <property type="entry name" value="UvrC_RNase_H_dom"/>
</dbReference>
<dbReference type="CDD" id="cd10434">
    <property type="entry name" value="GIY-YIG_UvrC_Cho"/>
    <property type="match status" value="1"/>
</dbReference>
<comment type="subunit">
    <text evidence="7">Interacts with UvrB in an incision complex.</text>
</comment>
<keyword evidence="12" id="KW-1185">Reference proteome</keyword>
<dbReference type="InterPro" id="IPR035901">
    <property type="entry name" value="GIY-YIG_endonuc_sf"/>
</dbReference>
<dbReference type="InterPro" id="IPR047296">
    <property type="entry name" value="GIY-YIG_UvrC_Cho"/>
</dbReference>
<comment type="caution">
    <text evidence="11">The sequence shown here is derived from an EMBL/GenBank/DDBJ whole genome shotgun (WGS) entry which is preliminary data.</text>
</comment>
<dbReference type="RefSeq" id="WP_322497635.1">
    <property type="nucleotide sequence ID" value="NZ_JARGYT010000023.1"/>
</dbReference>
<dbReference type="InterPro" id="IPR036876">
    <property type="entry name" value="UVR_dom_sf"/>
</dbReference>
<evidence type="ECO:0000259" key="9">
    <source>
        <dbReference type="PROSITE" id="PS50164"/>
    </source>
</evidence>
<dbReference type="PROSITE" id="PS50164">
    <property type="entry name" value="GIY_YIG"/>
    <property type="match status" value="1"/>
</dbReference>
<dbReference type="InterPro" id="IPR050066">
    <property type="entry name" value="UvrABC_protein_C"/>
</dbReference>
<dbReference type="Gene3D" id="1.10.150.20">
    <property type="entry name" value="5' to 3' exonuclease, C-terminal subdomain"/>
    <property type="match status" value="1"/>
</dbReference>
<dbReference type="Pfam" id="PF08459">
    <property type="entry name" value="UvrC_RNaseH_dom"/>
    <property type="match status" value="1"/>
</dbReference>
<evidence type="ECO:0000259" key="8">
    <source>
        <dbReference type="PROSITE" id="PS50151"/>
    </source>
</evidence>
<keyword evidence="4 7" id="KW-0267">Excision nuclease</keyword>
<dbReference type="Pfam" id="PF01541">
    <property type="entry name" value="GIY-YIG"/>
    <property type="match status" value="1"/>
</dbReference>
<keyword evidence="3 7" id="KW-0228">DNA excision</keyword>
<protein>
    <recommendedName>
        <fullName evidence="7">UvrABC system protein C</fullName>
        <shortName evidence="7">Protein UvrC</shortName>
    </recommendedName>
    <alternativeName>
        <fullName evidence="7">Excinuclease ABC subunit C</fullName>
    </alternativeName>
</protein>
<gene>
    <name evidence="7" type="primary">uvrC</name>
    <name evidence="11" type="ORF">Cyrtocomes_00521</name>
</gene>
<dbReference type="InterPro" id="IPR010994">
    <property type="entry name" value="RuvA_2-like"/>
</dbReference>
<evidence type="ECO:0000259" key="10">
    <source>
        <dbReference type="PROSITE" id="PS50165"/>
    </source>
</evidence>
<dbReference type="Pfam" id="PF02151">
    <property type="entry name" value="UVR"/>
    <property type="match status" value="1"/>
</dbReference>
<dbReference type="SUPFAM" id="SSF47781">
    <property type="entry name" value="RuvA domain 2-like"/>
    <property type="match status" value="1"/>
</dbReference>
<dbReference type="Gene3D" id="3.40.1440.10">
    <property type="entry name" value="GIY-YIG endonuclease"/>
    <property type="match status" value="1"/>
</dbReference>
<feature type="domain" description="GIY-YIG" evidence="9">
    <location>
        <begin position="21"/>
        <end position="99"/>
    </location>
</feature>
<keyword evidence="5 7" id="KW-0234">DNA repair</keyword>
<comment type="similarity">
    <text evidence="7">Belongs to the UvrC family.</text>
</comment>
<feature type="domain" description="UVR" evidence="8">
    <location>
        <begin position="209"/>
        <end position="244"/>
    </location>
</feature>
<dbReference type="Gene3D" id="4.10.860.10">
    <property type="entry name" value="UVR domain"/>
    <property type="match status" value="1"/>
</dbReference>
<feature type="domain" description="UvrC family homology region profile" evidence="10">
    <location>
        <begin position="257"/>
        <end position="478"/>
    </location>
</feature>
<dbReference type="PANTHER" id="PTHR30562:SF1">
    <property type="entry name" value="UVRABC SYSTEM PROTEIN C"/>
    <property type="match status" value="1"/>
</dbReference>